<proteinExistence type="predicted"/>
<accession>A0A059AZ67</accession>
<dbReference type="EMBL" id="KK198760">
    <property type="protein sequence ID" value="KCW59044.1"/>
    <property type="molecule type" value="Genomic_DNA"/>
</dbReference>
<dbReference type="InParanoid" id="A0A059AZ67"/>
<protein>
    <submittedName>
        <fullName evidence="1">Uncharacterized protein</fullName>
    </submittedName>
</protein>
<name>A0A059AZ67_EUCGR</name>
<reference evidence="1" key="1">
    <citation type="submission" date="2013-07" db="EMBL/GenBank/DDBJ databases">
        <title>The genome of Eucalyptus grandis.</title>
        <authorList>
            <person name="Schmutz J."/>
            <person name="Hayes R."/>
            <person name="Myburg A."/>
            <person name="Tuskan G."/>
            <person name="Grattapaglia D."/>
            <person name="Rokhsar D.S."/>
        </authorList>
    </citation>
    <scope>NUCLEOTIDE SEQUENCE</scope>
    <source>
        <tissue evidence="1">Leaf extractions</tissue>
    </source>
</reference>
<evidence type="ECO:0000313" key="1">
    <source>
        <dbReference type="EMBL" id="KCW59044.1"/>
    </source>
</evidence>
<organism evidence="1">
    <name type="scientific">Eucalyptus grandis</name>
    <name type="common">Flooded gum</name>
    <dbReference type="NCBI Taxonomy" id="71139"/>
    <lineage>
        <taxon>Eukaryota</taxon>
        <taxon>Viridiplantae</taxon>
        <taxon>Streptophyta</taxon>
        <taxon>Embryophyta</taxon>
        <taxon>Tracheophyta</taxon>
        <taxon>Spermatophyta</taxon>
        <taxon>Magnoliopsida</taxon>
        <taxon>eudicotyledons</taxon>
        <taxon>Gunneridae</taxon>
        <taxon>Pentapetalae</taxon>
        <taxon>rosids</taxon>
        <taxon>malvids</taxon>
        <taxon>Myrtales</taxon>
        <taxon>Myrtaceae</taxon>
        <taxon>Myrtoideae</taxon>
        <taxon>Eucalypteae</taxon>
        <taxon>Eucalyptus</taxon>
    </lineage>
</organism>
<dbReference type="Gramene" id="KCW59044">
    <property type="protein sequence ID" value="KCW59044"/>
    <property type="gene ID" value="EUGRSUZ_H01666"/>
</dbReference>
<dbReference type="AlphaFoldDB" id="A0A059AZ67"/>
<sequence length="80" mass="9225">MIFFSSSCSPLIFNILNLKQATLCHPQSLSYTPCDSRWARYVQERLLFSKYGIICTPACSMRNLHNTETLSCKVHEKHIT</sequence>
<gene>
    <name evidence="1" type="ORF">EUGRSUZ_H01666</name>
</gene>